<dbReference type="InParanoid" id="A0A067Q184"/>
<dbReference type="AlphaFoldDB" id="A0A067Q184"/>
<dbReference type="OrthoDB" id="4584900at2759"/>
<dbReference type="EMBL" id="KL197722">
    <property type="protein sequence ID" value="KDQ56351.1"/>
    <property type="molecule type" value="Genomic_DNA"/>
</dbReference>
<evidence type="ECO:0000313" key="3">
    <source>
        <dbReference type="Proteomes" id="UP000027265"/>
    </source>
</evidence>
<keyword evidence="3" id="KW-1185">Reference proteome</keyword>
<sequence length="275" mass="29057">MPSASSLFKIFVTASIGLSALVNAVPTSTFEGRALSFNPLNVNLQPIEKRDGFSAINPRTNAQRMAQGLPLLKPKRFSPFDRRTQPSSCIPSTVTGTIAVQDTSGGSQGYVSATTNGFGEYVLTTDSTAALTVTFTILCDTTTPVAISADNTNIPSYPFFGGVVGFSSTDNDLEPGSPNYVYIAGSASQSAALAPPQSSSNAFTAATGIPEDYENTIWYYTPGTGQLTPVWINSDGTPATTILAETQNILLLTGDYNSFQNSFGPTTELNFFFTA</sequence>
<dbReference type="STRING" id="933084.A0A067Q184"/>
<dbReference type="Proteomes" id="UP000027265">
    <property type="component" value="Unassembled WGS sequence"/>
</dbReference>
<dbReference type="HOGENOM" id="CLU_066064_0_1_1"/>
<feature type="signal peptide" evidence="1">
    <location>
        <begin position="1"/>
        <end position="24"/>
    </location>
</feature>
<evidence type="ECO:0000256" key="1">
    <source>
        <dbReference type="SAM" id="SignalP"/>
    </source>
</evidence>
<gene>
    <name evidence="2" type="ORF">JAAARDRAFT_158403</name>
</gene>
<protein>
    <submittedName>
        <fullName evidence="2">Uncharacterized protein</fullName>
    </submittedName>
</protein>
<reference evidence="3" key="1">
    <citation type="journal article" date="2014" name="Proc. Natl. Acad. Sci. U.S.A.">
        <title>Extensive sampling of basidiomycete genomes demonstrates inadequacy of the white-rot/brown-rot paradigm for wood decay fungi.</title>
        <authorList>
            <person name="Riley R."/>
            <person name="Salamov A.A."/>
            <person name="Brown D.W."/>
            <person name="Nagy L.G."/>
            <person name="Floudas D."/>
            <person name="Held B.W."/>
            <person name="Levasseur A."/>
            <person name="Lombard V."/>
            <person name="Morin E."/>
            <person name="Otillar R."/>
            <person name="Lindquist E.A."/>
            <person name="Sun H."/>
            <person name="LaButti K.M."/>
            <person name="Schmutz J."/>
            <person name="Jabbour D."/>
            <person name="Luo H."/>
            <person name="Baker S.E."/>
            <person name="Pisabarro A.G."/>
            <person name="Walton J.D."/>
            <person name="Blanchette R.A."/>
            <person name="Henrissat B."/>
            <person name="Martin F."/>
            <person name="Cullen D."/>
            <person name="Hibbett D.S."/>
            <person name="Grigoriev I.V."/>
        </authorList>
    </citation>
    <scope>NUCLEOTIDE SEQUENCE [LARGE SCALE GENOMIC DNA]</scope>
    <source>
        <strain evidence="3">MUCL 33604</strain>
    </source>
</reference>
<organism evidence="2 3">
    <name type="scientific">Jaapia argillacea MUCL 33604</name>
    <dbReference type="NCBI Taxonomy" id="933084"/>
    <lineage>
        <taxon>Eukaryota</taxon>
        <taxon>Fungi</taxon>
        <taxon>Dikarya</taxon>
        <taxon>Basidiomycota</taxon>
        <taxon>Agaricomycotina</taxon>
        <taxon>Agaricomycetes</taxon>
        <taxon>Agaricomycetidae</taxon>
        <taxon>Jaapiales</taxon>
        <taxon>Jaapiaceae</taxon>
        <taxon>Jaapia</taxon>
    </lineage>
</organism>
<feature type="chain" id="PRO_5001643627" evidence="1">
    <location>
        <begin position="25"/>
        <end position="275"/>
    </location>
</feature>
<name>A0A067Q184_9AGAM</name>
<proteinExistence type="predicted"/>
<keyword evidence="1" id="KW-0732">Signal</keyword>
<accession>A0A067Q184</accession>
<evidence type="ECO:0000313" key="2">
    <source>
        <dbReference type="EMBL" id="KDQ56351.1"/>
    </source>
</evidence>